<name>A0A4P2QGB6_SORCE</name>
<dbReference type="AlphaFoldDB" id="A0A4P2QGB6"/>
<protein>
    <submittedName>
        <fullName evidence="2">Uncharacterized protein</fullName>
    </submittedName>
</protein>
<feature type="region of interest" description="Disordered" evidence="1">
    <location>
        <begin position="199"/>
        <end position="242"/>
    </location>
</feature>
<feature type="region of interest" description="Disordered" evidence="1">
    <location>
        <begin position="157"/>
        <end position="178"/>
    </location>
</feature>
<feature type="compositionally biased region" description="Pro residues" evidence="1">
    <location>
        <begin position="199"/>
        <end position="221"/>
    </location>
</feature>
<proteinExistence type="predicted"/>
<feature type="compositionally biased region" description="Basic residues" evidence="1">
    <location>
        <begin position="223"/>
        <end position="236"/>
    </location>
</feature>
<evidence type="ECO:0000313" key="2">
    <source>
        <dbReference type="EMBL" id="AUX28845.1"/>
    </source>
</evidence>
<gene>
    <name evidence="2" type="ORF">SOCE836_009300</name>
</gene>
<feature type="region of interest" description="Disordered" evidence="1">
    <location>
        <begin position="274"/>
        <end position="329"/>
    </location>
</feature>
<sequence length="405" mass="42975">MSIYQGIVRQRSLSAVLRERSSRGSFAIPRHISECTFPPIALHVLATNLSLPPPPRRERRSDDAARCLIARAPRLLLRCPYGFGACVLRNVAASAGLPRTRCAGHLHRLPFLPHRLAPVRDRRRRPAETSSSGAAGASLACLTASARVLRPADTHAADPAGCARRRSPSAPPLTPLPAFSAQSFSATFPFTLASARLAPPAPPPCPGSPPQPPTPPLPPLAPAHHRSPPRRRHHRPAAPVAQAPSLASLPASLPLLASPPACTTQFALVYTREERAPQGCPPPAHARPFGPARGPPLPRPARDGSGSRSAGDPRVSAAAHPPGRSHGRWLSQNTKAICCRAAFSDRRIISALAARRRRVQQILGPSTRALGIPRCGGEVVSAEQPTVPRFRDKAVPTTPARGAST</sequence>
<organism evidence="2 3">
    <name type="scientific">Sorangium cellulosum</name>
    <name type="common">Polyangium cellulosum</name>
    <dbReference type="NCBI Taxonomy" id="56"/>
    <lineage>
        <taxon>Bacteria</taxon>
        <taxon>Pseudomonadati</taxon>
        <taxon>Myxococcota</taxon>
        <taxon>Polyangia</taxon>
        <taxon>Polyangiales</taxon>
        <taxon>Polyangiaceae</taxon>
        <taxon>Sorangium</taxon>
    </lineage>
</organism>
<feature type="region of interest" description="Disordered" evidence="1">
    <location>
        <begin position="386"/>
        <end position="405"/>
    </location>
</feature>
<accession>A0A4P2QGB6</accession>
<dbReference type="EMBL" id="CP012672">
    <property type="protein sequence ID" value="AUX28845.1"/>
    <property type="molecule type" value="Genomic_DNA"/>
</dbReference>
<evidence type="ECO:0000256" key="1">
    <source>
        <dbReference type="SAM" id="MobiDB-lite"/>
    </source>
</evidence>
<dbReference type="Proteomes" id="UP000295497">
    <property type="component" value="Chromosome"/>
</dbReference>
<evidence type="ECO:0000313" key="3">
    <source>
        <dbReference type="Proteomes" id="UP000295497"/>
    </source>
</evidence>
<reference evidence="2 3" key="1">
    <citation type="submission" date="2015-09" db="EMBL/GenBank/DDBJ databases">
        <title>Sorangium comparison.</title>
        <authorList>
            <person name="Zaburannyi N."/>
            <person name="Bunk B."/>
            <person name="Overmann J."/>
            <person name="Mueller R."/>
        </authorList>
    </citation>
    <scope>NUCLEOTIDE SEQUENCE [LARGE SCALE GENOMIC DNA]</scope>
    <source>
        <strain evidence="2 3">So ce836</strain>
    </source>
</reference>